<reference evidence="2 3" key="1">
    <citation type="submission" date="2020-02" db="EMBL/GenBank/DDBJ databases">
        <title>Draft genome sequence of two Spirosoma agri KCTC 52727 and Spirosoma terrae KCTC 52035.</title>
        <authorList>
            <person name="Rojas J."/>
            <person name="Ambika Manirajan B."/>
            <person name="Suarez C."/>
            <person name="Ratering S."/>
            <person name="Schnell S."/>
        </authorList>
    </citation>
    <scope>NUCLEOTIDE SEQUENCE [LARGE SCALE GENOMIC DNA]</scope>
    <source>
        <strain evidence="2 3">KCTC 52035</strain>
    </source>
</reference>
<proteinExistence type="predicted"/>
<organism evidence="2 3">
    <name type="scientific">Spirosoma terrae</name>
    <dbReference type="NCBI Taxonomy" id="1968276"/>
    <lineage>
        <taxon>Bacteria</taxon>
        <taxon>Pseudomonadati</taxon>
        <taxon>Bacteroidota</taxon>
        <taxon>Cytophagia</taxon>
        <taxon>Cytophagales</taxon>
        <taxon>Cytophagaceae</taxon>
        <taxon>Spirosoma</taxon>
    </lineage>
</organism>
<evidence type="ECO:0000256" key="1">
    <source>
        <dbReference type="SAM" id="MobiDB-lite"/>
    </source>
</evidence>
<keyword evidence="3" id="KW-1185">Reference proteome</keyword>
<protein>
    <submittedName>
        <fullName evidence="2">Uncharacterized protein</fullName>
    </submittedName>
</protein>
<sequence length="143" mass="16188">MLFTGSCQSRTANETSETTKPISSTSDIAVQADTMCFQQILQRDTTTLRLVVNGTAVKGYLDINPYEKDRARGPVEGRLTDNQIQADWDRAGEGVIQRYAINFTLKGNAITWHEGERTKKQGVWVLKQPRSGYEYVLNRKNCR</sequence>
<accession>A0A6L9LC04</accession>
<dbReference type="AlphaFoldDB" id="A0A6L9LC04"/>
<evidence type="ECO:0000313" key="3">
    <source>
        <dbReference type="Proteomes" id="UP000474175"/>
    </source>
</evidence>
<comment type="caution">
    <text evidence="2">The sequence shown here is derived from an EMBL/GenBank/DDBJ whole genome shotgun (WGS) entry which is preliminary data.</text>
</comment>
<feature type="region of interest" description="Disordered" evidence="1">
    <location>
        <begin position="1"/>
        <end position="24"/>
    </location>
</feature>
<dbReference type="EMBL" id="JAAFZH010000006">
    <property type="protein sequence ID" value="NDU96343.1"/>
    <property type="molecule type" value="Genomic_DNA"/>
</dbReference>
<gene>
    <name evidence="2" type="ORF">GK108_15800</name>
</gene>
<evidence type="ECO:0000313" key="2">
    <source>
        <dbReference type="EMBL" id="NDU96343.1"/>
    </source>
</evidence>
<name>A0A6L9LC04_9BACT</name>
<dbReference type="Proteomes" id="UP000474175">
    <property type="component" value="Unassembled WGS sequence"/>
</dbReference>